<accession>A0A9N9G251</accession>
<dbReference type="PANTHER" id="PTHR44329:SF288">
    <property type="entry name" value="MITOGEN-ACTIVATED PROTEIN KINASE KINASE KINASE 20"/>
    <property type="match status" value="1"/>
</dbReference>
<keyword evidence="2" id="KW-0547">Nucleotide-binding</keyword>
<dbReference type="InterPro" id="IPR051681">
    <property type="entry name" value="Ser/Thr_Kinases-Pseudokinases"/>
</dbReference>
<dbReference type="PROSITE" id="PS50011">
    <property type="entry name" value="PROTEIN_KINASE_DOM"/>
    <property type="match status" value="1"/>
</dbReference>
<name>A0A9N9G251_9GLOM</name>
<dbReference type="AlphaFoldDB" id="A0A9N9G251"/>
<dbReference type="InterPro" id="IPR001245">
    <property type="entry name" value="Ser-Thr/Tyr_kinase_cat_dom"/>
</dbReference>
<proteinExistence type="predicted"/>
<comment type="caution">
    <text evidence="6">The sequence shown here is derived from an EMBL/GenBank/DDBJ whole genome shotgun (WGS) entry which is preliminary data.</text>
</comment>
<organism evidence="6 7">
    <name type="scientific">Racocetra fulgida</name>
    <dbReference type="NCBI Taxonomy" id="60492"/>
    <lineage>
        <taxon>Eukaryota</taxon>
        <taxon>Fungi</taxon>
        <taxon>Fungi incertae sedis</taxon>
        <taxon>Mucoromycota</taxon>
        <taxon>Glomeromycotina</taxon>
        <taxon>Glomeromycetes</taxon>
        <taxon>Diversisporales</taxon>
        <taxon>Gigasporaceae</taxon>
        <taxon>Racocetra</taxon>
    </lineage>
</organism>
<dbReference type="Pfam" id="PF07714">
    <property type="entry name" value="PK_Tyr_Ser-Thr"/>
    <property type="match status" value="1"/>
</dbReference>
<keyword evidence="7" id="KW-1185">Reference proteome</keyword>
<dbReference type="Proteomes" id="UP000789396">
    <property type="component" value="Unassembled WGS sequence"/>
</dbReference>
<sequence length="637" mass="74038">MYNKESSQNINKNLSTEWTVGFTQDQSNINLLNIYNNPSIECPADFTQGYKKQINNSLSTEWHMDLTQDQTNLSLPNVYNNSFIKWSEGFSQDQTNNNIPIAIEWFTNNNSFMEWDTGFTSYQTSTSLLNTYNNSIIILSTGITQNDENQIDCNSFIEWTTCFTQDQTNTSLLNIYNARHCEEQINTLQHDTKSIKKNEHPVSLVSRRKRNSNPKCKKCNLKKDHYDVNPNLCKNCYRASLRILSGNKLIDDFIESTQTFYSNCRPESKLEFILYKQFTNIEYLAKGGFSVIYKATWVDGPIDRWVFKQEKYKWHNNYNVVLKILNNSEKIDSDYLDELKNFFHCKKSDNNTLNSRLHQYLGITQHPETKNYIIVIEFAQNRDLHYFLNRKNTLSWPAKLQFLHKISIRLNLVHQNKIIHRDLHSGNILIGRNRYGPEVGPMIADFEISKPINELSDKNAIYGVIPYVAQEVLKGGKFTQASDIYSFSMIIWEVISGCRPFSDRKHDEYLILDILNGLRPKIPSNIPQDLIELMETCWHQDPEKRKFANPEKRKLTVQEKGSLSWYKLKKLKAKLKSEKINGGLANALGELIKKADKGEIKFLENIDTNILPPKINDQAIYSSRSLTQFISKALTLQ</sequence>
<dbReference type="PANTHER" id="PTHR44329">
    <property type="entry name" value="SERINE/THREONINE-PROTEIN KINASE TNNI3K-RELATED"/>
    <property type="match status" value="1"/>
</dbReference>
<evidence type="ECO:0000313" key="7">
    <source>
        <dbReference type="Proteomes" id="UP000789396"/>
    </source>
</evidence>
<keyword evidence="1" id="KW-0808">Transferase</keyword>
<dbReference type="InterPro" id="IPR000719">
    <property type="entry name" value="Prot_kinase_dom"/>
</dbReference>
<reference evidence="6" key="1">
    <citation type="submission" date="2021-06" db="EMBL/GenBank/DDBJ databases">
        <authorList>
            <person name="Kallberg Y."/>
            <person name="Tangrot J."/>
            <person name="Rosling A."/>
        </authorList>
    </citation>
    <scope>NUCLEOTIDE SEQUENCE</scope>
    <source>
        <strain evidence="6">IN212</strain>
    </source>
</reference>
<dbReference type="InterPro" id="IPR011009">
    <property type="entry name" value="Kinase-like_dom_sf"/>
</dbReference>
<keyword evidence="3" id="KW-0418">Kinase</keyword>
<feature type="domain" description="Protein kinase" evidence="5">
    <location>
        <begin position="278"/>
        <end position="557"/>
    </location>
</feature>
<dbReference type="EMBL" id="CAJVPZ010006662">
    <property type="protein sequence ID" value="CAG8576279.1"/>
    <property type="molecule type" value="Genomic_DNA"/>
</dbReference>
<keyword evidence="4" id="KW-0067">ATP-binding</keyword>
<dbReference type="PRINTS" id="PR00109">
    <property type="entry name" value="TYRKINASE"/>
</dbReference>
<evidence type="ECO:0000256" key="2">
    <source>
        <dbReference type="ARBA" id="ARBA00022741"/>
    </source>
</evidence>
<feature type="non-terminal residue" evidence="6">
    <location>
        <position position="637"/>
    </location>
</feature>
<gene>
    <name evidence="6" type="ORF">RFULGI_LOCUS5657</name>
</gene>
<dbReference type="GO" id="GO:0005524">
    <property type="term" value="F:ATP binding"/>
    <property type="evidence" value="ECO:0007669"/>
    <property type="project" value="UniProtKB-KW"/>
</dbReference>
<evidence type="ECO:0000259" key="5">
    <source>
        <dbReference type="PROSITE" id="PS50011"/>
    </source>
</evidence>
<evidence type="ECO:0000256" key="3">
    <source>
        <dbReference type="ARBA" id="ARBA00022777"/>
    </source>
</evidence>
<dbReference type="Gene3D" id="1.10.510.10">
    <property type="entry name" value="Transferase(Phosphotransferase) domain 1"/>
    <property type="match status" value="1"/>
</dbReference>
<evidence type="ECO:0000313" key="6">
    <source>
        <dbReference type="EMBL" id="CAG8576279.1"/>
    </source>
</evidence>
<protein>
    <submittedName>
        <fullName evidence="6">5951_t:CDS:1</fullName>
    </submittedName>
</protein>
<dbReference type="SUPFAM" id="SSF56112">
    <property type="entry name" value="Protein kinase-like (PK-like)"/>
    <property type="match status" value="1"/>
</dbReference>
<evidence type="ECO:0000256" key="4">
    <source>
        <dbReference type="ARBA" id="ARBA00022840"/>
    </source>
</evidence>
<evidence type="ECO:0000256" key="1">
    <source>
        <dbReference type="ARBA" id="ARBA00022679"/>
    </source>
</evidence>
<dbReference type="GO" id="GO:0004674">
    <property type="term" value="F:protein serine/threonine kinase activity"/>
    <property type="evidence" value="ECO:0007669"/>
    <property type="project" value="TreeGrafter"/>
</dbReference>
<dbReference type="OrthoDB" id="2429095at2759"/>